<keyword evidence="2" id="KW-1133">Transmembrane helix</keyword>
<feature type="region of interest" description="Disordered" evidence="1">
    <location>
        <begin position="60"/>
        <end position="95"/>
    </location>
</feature>
<feature type="transmembrane region" description="Helical" evidence="2">
    <location>
        <begin position="128"/>
        <end position="143"/>
    </location>
</feature>
<accession>A0ABV6QSE0</accession>
<dbReference type="Pfam" id="PF08044">
    <property type="entry name" value="DUF1707"/>
    <property type="match status" value="1"/>
</dbReference>
<comment type="caution">
    <text evidence="4">The sequence shown here is derived from an EMBL/GenBank/DDBJ whole genome shotgun (WGS) entry which is preliminary data.</text>
</comment>
<feature type="domain" description="DUF1707" evidence="3">
    <location>
        <begin position="12"/>
        <end position="64"/>
    </location>
</feature>
<sequence>MSGNENDRPDAVRVGDQEREEAIRRLGRHYEAGRLTAEEHAERIDEALKAKTGADLKALFTDLPDESPPGGTPPREEKEGLGGWAGRSGSPWAGRRRGLPGPVIAALIGFALLASIACAVVGGHPPVPLFLALVIGAVVFSQRKNRREAQGRRA</sequence>
<proteinExistence type="predicted"/>
<name>A0ABV6QSE0_9ACTN</name>
<evidence type="ECO:0000256" key="2">
    <source>
        <dbReference type="SAM" id="Phobius"/>
    </source>
</evidence>
<dbReference type="EMBL" id="JBHLTC010000028">
    <property type="protein sequence ID" value="MFC0626542.1"/>
    <property type="molecule type" value="Genomic_DNA"/>
</dbReference>
<organism evidence="4 5">
    <name type="scientific">Kribbella deserti</name>
    <dbReference type="NCBI Taxonomy" id="1926257"/>
    <lineage>
        <taxon>Bacteria</taxon>
        <taxon>Bacillati</taxon>
        <taxon>Actinomycetota</taxon>
        <taxon>Actinomycetes</taxon>
        <taxon>Propionibacteriales</taxon>
        <taxon>Kribbellaceae</taxon>
        <taxon>Kribbella</taxon>
    </lineage>
</organism>
<evidence type="ECO:0000313" key="5">
    <source>
        <dbReference type="Proteomes" id="UP001589890"/>
    </source>
</evidence>
<evidence type="ECO:0000259" key="3">
    <source>
        <dbReference type="Pfam" id="PF08044"/>
    </source>
</evidence>
<evidence type="ECO:0000256" key="1">
    <source>
        <dbReference type="SAM" id="MobiDB-lite"/>
    </source>
</evidence>
<dbReference type="RefSeq" id="WP_380050251.1">
    <property type="nucleotide sequence ID" value="NZ_JBHLTC010000028.1"/>
</dbReference>
<reference evidence="4 5" key="1">
    <citation type="submission" date="2024-09" db="EMBL/GenBank/DDBJ databases">
        <authorList>
            <person name="Sun Q."/>
            <person name="Mori K."/>
        </authorList>
    </citation>
    <scope>NUCLEOTIDE SEQUENCE [LARGE SCALE GENOMIC DNA]</scope>
    <source>
        <strain evidence="4 5">CGMCC 1.15906</strain>
    </source>
</reference>
<dbReference type="PANTHER" id="PTHR40763">
    <property type="entry name" value="MEMBRANE PROTEIN-RELATED"/>
    <property type="match status" value="1"/>
</dbReference>
<dbReference type="InterPro" id="IPR012551">
    <property type="entry name" value="DUF1707_SHOCT-like"/>
</dbReference>
<dbReference type="PANTHER" id="PTHR40763:SF4">
    <property type="entry name" value="DUF1707 DOMAIN-CONTAINING PROTEIN"/>
    <property type="match status" value="1"/>
</dbReference>
<protein>
    <submittedName>
        <fullName evidence="4">DUF1707 domain-containing protein</fullName>
    </submittedName>
</protein>
<evidence type="ECO:0000313" key="4">
    <source>
        <dbReference type="EMBL" id="MFC0626542.1"/>
    </source>
</evidence>
<keyword evidence="2" id="KW-0812">Transmembrane</keyword>
<feature type="transmembrane region" description="Helical" evidence="2">
    <location>
        <begin position="103"/>
        <end position="122"/>
    </location>
</feature>
<gene>
    <name evidence="4" type="ORF">ACFFGN_20855</name>
</gene>
<keyword evidence="5" id="KW-1185">Reference proteome</keyword>
<keyword evidence="2" id="KW-0472">Membrane</keyword>
<dbReference type="Proteomes" id="UP001589890">
    <property type="component" value="Unassembled WGS sequence"/>
</dbReference>